<evidence type="ECO:0000259" key="7">
    <source>
        <dbReference type="Pfam" id="PF00082"/>
    </source>
</evidence>
<dbReference type="PROSITE" id="PS51892">
    <property type="entry name" value="SUBTILASE"/>
    <property type="match status" value="1"/>
</dbReference>
<dbReference type="Proteomes" id="UP000576368">
    <property type="component" value="Unassembled WGS sequence"/>
</dbReference>
<keyword evidence="3 5" id="KW-0378">Hydrolase</keyword>
<evidence type="ECO:0000256" key="4">
    <source>
        <dbReference type="ARBA" id="ARBA00022825"/>
    </source>
</evidence>
<dbReference type="Proteomes" id="UP001302374">
    <property type="component" value="Chromosome"/>
</dbReference>
<dbReference type="PRINTS" id="PR00723">
    <property type="entry name" value="SUBTILISIN"/>
</dbReference>
<dbReference type="InterPro" id="IPR000209">
    <property type="entry name" value="Peptidase_S8/S53_dom"/>
</dbReference>
<dbReference type="InterPro" id="IPR051048">
    <property type="entry name" value="Peptidase_S8/S53_subtilisin"/>
</dbReference>
<reference evidence="8 10" key="2">
    <citation type="submission" date="2020-03" db="EMBL/GenBank/DDBJ databases">
        <title>Genomic Encyclopedia of Type Strains, Phase IV (KMG-IV): sequencing the most valuable type-strain genomes for metagenomic binning, comparative biology and taxonomic classification.</title>
        <authorList>
            <person name="Goeker M."/>
        </authorList>
    </citation>
    <scope>NUCLEOTIDE SEQUENCE [LARGE SCALE GENOMIC DNA]</scope>
    <source>
        <strain evidence="8 10">DSM 105722</strain>
    </source>
</reference>
<feature type="active site" description="Charge relay system" evidence="5">
    <location>
        <position position="76"/>
    </location>
</feature>
<dbReference type="InterPro" id="IPR015500">
    <property type="entry name" value="Peptidase_S8_subtilisin-rel"/>
</dbReference>
<feature type="active site" description="Charge relay system" evidence="5">
    <location>
        <position position="473"/>
    </location>
</feature>
<feature type="signal peptide" evidence="6">
    <location>
        <begin position="1"/>
        <end position="22"/>
    </location>
</feature>
<evidence type="ECO:0000313" key="10">
    <source>
        <dbReference type="Proteomes" id="UP000576368"/>
    </source>
</evidence>
<evidence type="ECO:0000256" key="5">
    <source>
        <dbReference type="PROSITE-ProRule" id="PRU01240"/>
    </source>
</evidence>
<evidence type="ECO:0000256" key="2">
    <source>
        <dbReference type="ARBA" id="ARBA00022670"/>
    </source>
</evidence>
<protein>
    <submittedName>
        <fullName evidence="9">S8 family serine peptidase</fullName>
    </submittedName>
    <submittedName>
        <fullName evidence="8">Subtilisin family serine protease</fullName>
    </submittedName>
</protein>
<dbReference type="PROSITE" id="PS00138">
    <property type="entry name" value="SUBTILASE_SER"/>
    <property type="match status" value="1"/>
</dbReference>
<evidence type="ECO:0000313" key="9">
    <source>
        <dbReference type="EMBL" id="WOF14297.1"/>
    </source>
</evidence>
<dbReference type="Pfam" id="PF00082">
    <property type="entry name" value="Peptidase_S8"/>
    <property type="match status" value="1"/>
</dbReference>
<evidence type="ECO:0000256" key="1">
    <source>
        <dbReference type="ARBA" id="ARBA00011073"/>
    </source>
</evidence>
<dbReference type="AlphaFoldDB" id="A0A7X5YDZ1"/>
<comment type="similarity">
    <text evidence="1 5">Belongs to the peptidase S8 family.</text>
</comment>
<name>A0A7X5YDZ1_9BACT</name>
<dbReference type="InterPro" id="IPR023828">
    <property type="entry name" value="Peptidase_S8_Ser-AS"/>
</dbReference>
<accession>A0A7X5YDZ1</accession>
<dbReference type="EMBL" id="JAATLI010000010">
    <property type="protein sequence ID" value="NJC19205.1"/>
    <property type="molecule type" value="Genomic_DNA"/>
</dbReference>
<evidence type="ECO:0000313" key="8">
    <source>
        <dbReference type="EMBL" id="NJC19205.1"/>
    </source>
</evidence>
<dbReference type="Gene3D" id="3.40.50.200">
    <property type="entry name" value="Peptidase S8/S53 domain"/>
    <property type="match status" value="2"/>
</dbReference>
<keyword evidence="11" id="KW-1185">Reference proteome</keyword>
<keyword evidence="6" id="KW-0732">Signal</keyword>
<sequence>MRTSKIILGVLVLSGMFCQVQAQKVKMTEGKKNASFEGWHLRSYETDGVYGAGVNQAYEYLKDRKPKARTVVGIVDGGVDVTHEDLKDVLWRNPGEIPGNGIDDDGNGYVDDVHGWNFLGTPDGKQMEIGYTMADHEYMRLRERYENVDTTSLSSKERREYDYFQDVCKFSFICQAYQEIAVAEAAVKYAEIFNRELKTLYPKGKRFEIKQFAPLLKEGETNEERISAYNFFLKRFYRRKNRLVWDEQFYNNRNKVVEEVRADYEKLKDSYFAGLANRGTLGDDPENVKDRFYGNNNLLAESAVHGQHVGGIVGATRNNGIGVDGVADVDLMFVRVGPGNGDEHDKEVALCIRYAVDNGARVINMSFGKPFSHHNKWMIAAMKYAEKKGVLLVHAAGNDGMSLDVRDFYPNRYISKNKTLQNWIAVGSIDMDGNPASSSNYGKREVDLFAPGVNVYSTIYDKRFKYRAMSGTSMATPVVTGVIALIWNYFPELTAEEVKEAVLGGVTSREGDVVPCPGNGEKVDFDSLCRTGGIVNALEAVKLAEKMYVKKFNR</sequence>
<proteinExistence type="inferred from homology"/>
<feature type="domain" description="Peptidase S8/S53" evidence="7">
    <location>
        <begin position="70"/>
        <end position="503"/>
    </location>
</feature>
<organism evidence="8 10">
    <name type="scientific">Butyricimonas paravirosa</name>
    <dbReference type="NCBI Taxonomy" id="1472417"/>
    <lineage>
        <taxon>Bacteria</taxon>
        <taxon>Pseudomonadati</taxon>
        <taxon>Bacteroidota</taxon>
        <taxon>Bacteroidia</taxon>
        <taxon>Bacteroidales</taxon>
        <taxon>Odoribacteraceae</taxon>
        <taxon>Butyricimonas</taxon>
    </lineage>
</organism>
<feature type="chain" id="PRO_5030594655" evidence="6">
    <location>
        <begin position="23"/>
        <end position="554"/>
    </location>
</feature>
<dbReference type="GO" id="GO:0004252">
    <property type="term" value="F:serine-type endopeptidase activity"/>
    <property type="evidence" value="ECO:0007669"/>
    <property type="project" value="UniProtKB-UniRule"/>
</dbReference>
<dbReference type="SUPFAM" id="SSF52743">
    <property type="entry name" value="Subtilisin-like"/>
    <property type="match status" value="1"/>
</dbReference>
<dbReference type="PANTHER" id="PTHR43399:SF4">
    <property type="entry name" value="CELL WALL-ASSOCIATED PROTEASE"/>
    <property type="match status" value="1"/>
</dbReference>
<dbReference type="GO" id="GO:0006508">
    <property type="term" value="P:proteolysis"/>
    <property type="evidence" value="ECO:0007669"/>
    <property type="project" value="UniProtKB-KW"/>
</dbReference>
<dbReference type="RefSeq" id="WP_118304957.1">
    <property type="nucleotide sequence ID" value="NZ_BMPA01000010.1"/>
</dbReference>
<keyword evidence="4 5" id="KW-0720">Serine protease</keyword>
<evidence type="ECO:0000256" key="3">
    <source>
        <dbReference type="ARBA" id="ARBA00022801"/>
    </source>
</evidence>
<gene>
    <name evidence="9" type="ORF">F1644_19460</name>
    <name evidence="8" type="ORF">GGR15_002837</name>
</gene>
<dbReference type="EMBL" id="CP043839">
    <property type="protein sequence ID" value="WOF14297.1"/>
    <property type="molecule type" value="Genomic_DNA"/>
</dbReference>
<evidence type="ECO:0000313" key="11">
    <source>
        <dbReference type="Proteomes" id="UP001302374"/>
    </source>
</evidence>
<feature type="active site" description="Charge relay system" evidence="5">
    <location>
        <position position="305"/>
    </location>
</feature>
<dbReference type="InterPro" id="IPR036852">
    <property type="entry name" value="Peptidase_S8/S53_dom_sf"/>
</dbReference>
<keyword evidence="2 5" id="KW-0645">Protease</keyword>
<reference evidence="9 11" key="1">
    <citation type="submission" date="2019-09" db="EMBL/GenBank/DDBJ databases">
        <title>Butyricimonas paravirosa DSM 105722 (=214-4 = JCM 18677 = CCUG 65563).</title>
        <authorList>
            <person name="Le Roy T."/>
            <person name="Cani P.D."/>
        </authorList>
    </citation>
    <scope>NUCLEOTIDE SEQUENCE [LARGE SCALE GENOMIC DNA]</scope>
    <source>
        <strain evidence="9 11">DSM 105722</strain>
    </source>
</reference>
<dbReference type="PANTHER" id="PTHR43399">
    <property type="entry name" value="SUBTILISIN-RELATED"/>
    <property type="match status" value="1"/>
</dbReference>
<evidence type="ECO:0000256" key="6">
    <source>
        <dbReference type="SAM" id="SignalP"/>
    </source>
</evidence>
<dbReference type="GeneID" id="86893521"/>